<evidence type="ECO:0000313" key="2">
    <source>
        <dbReference type="Proteomes" id="UP000008281"/>
    </source>
</evidence>
<dbReference type="Proteomes" id="UP000008281">
    <property type="component" value="Unassembled WGS sequence"/>
</dbReference>
<accession>E3NEH3</accession>
<gene>
    <name evidence="1" type="ORF">CRE_07028</name>
</gene>
<dbReference type="AlphaFoldDB" id="E3NEH3"/>
<reference evidence="1" key="1">
    <citation type="submission" date="2007-07" db="EMBL/GenBank/DDBJ databases">
        <title>PCAP assembly of the Caenorhabditis remanei genome.</title>
        <authorList>
            <consortium name="The Caenorhabditis remanei Sequencing Consortium"/>
            <person name="Wilson R.K."/>
        </authorList>
    </citation>
    <scope>NUCLEOTIDE SEQUENCE [LARGE SCALE GENOMIC DNA]</scope>
    <source>
        <strain evidence="1">PB4641</strain>
    </source>
</reference>
<dbReference type="OMA" id="MSSEFFH"/>
<protein>
    <submittedName>
        <fullName evidence="1">Uncharacterized protein</fullName>
    </submittedName>
</protein>
<proteinExistence type="predicted"/>
<dbReference type="eggNOG" id="ENOG502TK0X">
    <property type="taxonomic scope" value="Eukaryota"/>
</dbReference>
<evidence type="ECO:0000313" key="1">
    <source>
        <dbReference type="EMBL" id="EFO94639.1"/>
    </source>
</evidence>
<name>E3NEH3_CAERE</name>
<dbReference type="HOGENOM" id="CLU_2851760_0_0_1"/>
<organism evidence="2">
    <name type="scientific">Caenorhabditis remanei</name>
    <name type="common">Caenorhabditis vulgaris</name>
    <dbReference type="NCBI Taxonomy" id="31234"/>
    <lineage>
        <taxon>Eukaryota</taxon>
        <taxon>Metazoa</taxon>
        <taxon>Ecdysozoa</taxon>
        <taxon>Nematoda</taxon>
        <taxon>Chromadorea</taxon>
        <taxon>Rhabditida</taxon>
        <taxon>Rhabditina</taxon>
        <taxon>Rhabditomorpha</taxon>
        <taxon>Rhabditoidea</taxon>
        <taxon>Rhabditidae</taxon>
        <taxon>Peloderinae</taxon>
        <taxon>Caenorhabditis</taxon>
    </lineage>
</organism>
<sequence length="66" mass="7631">MSSEFFHRQGVFKRVRSVIIRPSETPPTSISRGILTRSLSARGDADKRRRTVLRRQNAMDVDDDQE</sequence>
<keyword evidence="2" id="KW-1185">Reference proteome</keyword>
<dbReference type="EMBL" id="DS268621">
    <property type="protein sequence ID" value="EFO94639.1"/>
    <property type="molecule type" value="Genomic_DNA"/>
</dbReference>